<dbReference type="Pfam" id="PF00582">
    <property type="entry name" value="Usp"/>
    <property type="match status" value="2"/>
</dbReference>
<dbReference type="CDD" id="cd00293">
    <property type="entry name" value="USP-like"/>
    <property type="match status" value="1"/>
</dbReference>
<dbReference type="PANTHER" id="PTHR46268:SF6">
    <property type="entry name" value="UNIVERSAL STRESS PROTEIN UP12"/>
    <property type="match status" value="1"/>
</dbReference>
<dbReference type="Gene3D" id="3.40.50.620">
    <property type="entry name" value="HUPs"/>
    <property type="match status" value="2"/>
</dbReference>
<dbReference type="SUPFAM" id="SSF52402">
    <property type="entry name" value="Adenine nucleotide alpha hydrolases-like"/>
    <property type="match status" value="2"/>
</dbReference>
<proteinExistence type="inferred from homology"/>
<dbReference type="InterPro" id="IPR006015">
    <property type="entry name" value="Universal_stress_UspA"/>
</dbReference>
<dbReference type="EMBL" id="JAESIY010000008">
    <property type="protein sequence ID" value="MBL3657570.1"/>
    <property type="molecule type" value="Genomic_DNA"/>
</dbReference>
<evidence type="ECO:0000256" key="1">
    <source>
        <dbReference type="ARBA" id="ARBA00008791"/>
    </source>
</evidence>
<evidence type="ECO:0000313" key="3">
    <source>
        <dbReference type="EMBL" id="MBL3657570.1"/>
    </source>
</evidence>
<name>A0A937FB10_9BACT</name>
<evidence type="ECO:0000313" key="4">
    <source>
        <dbReference type="Proteomes" id="UP000659388"/>
    </source>
</evidence>
<dbReference type="PRINTS" id="PR01438">
    <property type="entry name" value="UNVRSLSTRESS"/>
</dbReference>
<feature type="domain" description="UspA" evidence="2">
    <location>
        <begin position="158"/>
        <end position="283"/>
    </location>
</feature>
<organism evidence="3 4">
    <name type="scientific">Fulvivirga sediminis</name>
    <dbReference type="NCBI Taxonomy" id="2803949"/>
    <lineage>
        <taxon>Bacteria</taxon>
        <taxon>Pseudomonadati</taxon>
        <taxon>Bacteroidota</taxon>
        <taxon>Cytophagia</taxon>
        <taxon>Cytophagales</taxon>
        <taxon>Fulvivirgaceae</taxon>
        <taxon>Fulvivirga</taxon>
    </lineage>
</organism>
<feature type="domain" description="UspA" evidence="2">
    <location>
        <begin position="1"/>
        <end position="150"/>
    </location>
</feature>
<accession>A0A937FB10</accession>
<sequence length="288" mass="31956">MKRILVPSDLSDISENALQMAADIADITKAEIFLVNFTDHPFGQTFTATGELDKKFSDEESLFTVQLIRKRHKDLEVLATKYGYGSDVRVINFEVYGEELQNGIDEYIKANSIDLVVMGTSGEESIDEIFSGNHAEQVIERASCPVITVKEKYVKSSFKSIVLGVDAEKDRHDNFTQAAALLKDLVEGLGAELHIVNVSKSVEDKVDTEKKISAFTTKHNILSNSITVVEADDIEEGLINFAHQKSASLLAVLTHVEDSFFRMFSHSLAEDLSMESDVPVLTINLHTI</sequence>
<gene>
    <name evidence="3" type="ORF">JL102_15585</name>
</gene>
<dbReference type="PANTHER" id="PTHR46268">
    <property type="entry name" value="STRESS RESPONSE PROTEIN NHAX"/>
    <property type="match status" value="1"/>
</dbReference>
<reference evidence="3" key="1">
    <citation type="submission" date="2021-01" db="EMBL/GenBank/DDBJ databases">
        <title>Fulvivirga kasyanovii gen. nov., sp nov., a novel member of the phylum Bacteroidetes isolated from seawater in a mussel farm.</title>
        <authorList>
            <person name="Zhao L.-H."/>
            <person name="Wang Z.-J."/>
        </authorList>
    </citation>
    <scope>NUCLEOTIDE SEQUENCE</scope>
    <source>
        <strain evidence="3">2943</strain>
    </source>
</reference>
<dbReference type="InterPro" id="IPR014729">
    <property type="entry name" value="Rossmann-like_a/b/a_fold"/>
</dbReference>
<dbReference type="AlphaFoldDB" id="A0A937FB10"/>
<keyword evidence="4" id="KW-1185">Reference proteome</keyword>
<protein>
    <submittedName>
        <fullName evidence="3">Universal stress protein</fullName>
    </submittedName>
</protein>
<dbReference type="InterPro" id="IPR006016">
    <property type="entry name" value="UspA"/>
</dbReference>
<dbReference type="Proteomes" id="UP000659388">
    <property type="component" value="Unassembled WGS sequence"/>
</dbReference>
<comment type="similarity">
    <text evidence="1">Belongs to the universal stress protein A family.</text>
</comment>
<dbReference type="RefSeq" id="WP_202245354.1">
    <property type="nucleotide sequence ID" value="NZ_JAESIY010000008.1"/>
</dbReference>
<evidence type="ECO:0000259" key="2">
    <source>
        <dbReference type="Pfam" id="PF00582"/>
    </source>
</evidence>
<comment type="caution">
    <text evidence="3">The sequence shown here is derived from an EMBL/GenBank/DDBJ whole genome shotgun (WGS) entry which is preliminary data.</text>
</comment>